<gene>
    <name evidence="6" type="ORF">GTP46_14875</name>
</gene>
<dbReference type="InterPro" id="IPR008972">
    <property type="entry name" value="Cupredoxin"/>
</dbReference>
<keyword evidence="4" id="KW-0732">Signal</keyword>
<dbReference type="InterPro" id="IPR051403">
    <property type="entry name" value="NosZ/Cyto_c_oxidase_sub2"/>
</dbReference>
<evidence type="ECO:0000256" key="4">
    <source>
        <dbReference type="SAM" id="SignalP"/>
    </source>
</evidence>
<dbReference type="Gene3D" id="2.60.40.420">
    <property type="entry name" value="Cupredoxins - blue copper proteins"/>
    <property type="match status" value="1"/>
</dbReference>
<feature type="domain" description="Cytochrome oxidase subunit II copper A binding" evidence="5">
    <location>
        <begin position="26"/>
        <end position="118"/>
    </location>
</feature>
<dbReference type="InterPro" id="IPR028096">
    <property type="entry name" value="EfeO_Cupredoxin"/>
</dbReference>
<accession>A0A6L8KDS2</accession>
<reference evidence="6 7" key="1">
    <citation type="submission" date="2019-12" db="EMBL/GenBank/DDBJ databases">
        <title>Novel species isolated from a subtropical stream in China.</title>
        <authorList>
            <person name="Lu H."/>
        </authorList>
    </citation>
    <scope>NUCLEOTIDE SEQUENCE [LARGE SCALE GENOMIC DNA]</scope>
    <source>
        <strain evidence="6 7">FT135W</strain>
    </source>
</reference>
<sequence>MNMITNKRRLLLAAPLALVVLAQAKTKERVIKIEARKFRYQPNVIEVKKGEAVVLEFTAVDFPHGFSLPEFQLRADLMIDKPVRVSLKPDRVGRFGFLCDNFCGSGHEEMAGTLIVKD</sequence>
<dbReference type="Proteomes" id="UP000479335">
    <property type="component" value="Unassembled WGS sequence"/>
</dbReference>
<dbReference type="PANTHER" id="PTHR42838">
    <property type="entry name" value="CYTOCHROME C OXIDASE SUBUNIT II"/>
    <property type="match status" value="1"/>
</dbReference>
<dbReference type="GO" id="GO:0042597">
    <property type="term" value="C:periplasmic space"/>
    <property type="evidence" value="ECO:0007669"/>
    <property type="project" value="UniProtKB-SubCell"/>
</dbReference>
<evidence type="ECO:0000256" key="1">
    <source>
        <dbReference type="ARBA" id="ARBA00004418"/>
    </source>
</evidence>
<dbReference type="EMBL" id="WWCN01000008">
    <property type="protein sequence ID" value="MYM23934.1"/>
    <property type="molecule type" value="Genomic_DNA"/>
</dbReference>
<organism evidence="6 7">
    <name type="scientific">Duganella flavida</name>
    <dbReference type="NCBI Taxonomy" id="2692175"/>
    <lineage>
        <taxon>Bacteria</taxon>
        <taxon>Pseudomonadati</taxon>
        <taxon>Pseudomonadota</taxon>
        <taxon>Betaproteobacteria</taxon>
        <taxon>Burkholderiales</taxon>
        <taxon>Oxalobacteraceae</taxon>
        <taxon>Telluria group</taxon>
        <taxon>Duganella</taxon>
    </lineage>
</organism>
<keyword evidence="7" id="KW-1185">Reference proteome</keyword>
<dbReference type="AlphaFoldDB" id="A0A6L8KDS2"/>
<evidence type="ECO:0000313" key="6">
    <source>
        <dbReference type="EMBL" id="MYM23934.1"/>
    </source>
</evidence>
<dbReference type="SUPFAM" id="SSF49503">
    <property type="entry name" value="Cupredoxins"/>
    <property type="match status" value="1"/>
</dbReference>
<dbReference type="GO" id="GO:0005507">
    <property type="term" value="F:copper ion binding"/>
    <property type="evidence" value="ECO:0007669"/>
    <property type="project" value="InterPro"/>
</dbReference>
<comment type="subcellular location">
    <subcellularLocation>
        <location evidence="1">Periplasm</location>
    </subcellularLocation>
</comment>
<dbReference type="InterPro" id="IPR002429">
    <property type="entry name" value="CcO_II-like_C"/>
</dbReference>
<dbReference type="PROSITE" id="PS50857">
    <property type="entry name" value="COX2_CUA"/>
    <property type="match status" value="1"/>
</dbReference>
<feature type="signal peptide" evidence="4">
    <location>
        <begin position="1"/>
        <end position="24"/>
    </location>
</feature>
<feature type="chain" id="PRO_5026956846" evidence="4">
    <location>
        <begin position="25"/>
        <end position="118"/>
    </location>
</feature>
<evidence type="ECO:0000256" key="3">
    <source>
        <dbReference type="ARBA" id="ARBA00023008"/>
    </source>
</evidence>
<proteinExistence type="predicted"/>
<keyword evidence="2" id="KW-0479">Metal-binding</keyword>
<dbReference type="GO" id="GO:0016020">
    <property type="term" value="C:membrane"/>
    <property type="evidence" value="ECO:0007669"/>
    <property type="project" value="InterPro"/>
</dbReference>
<evidence type="ECO:0000256" key="2">
    <source>
        <dbReference type="ARBA" id="ARBA00022723"/>
    </source>
</evidence>
<dbReference type="Pfam" id="PF13473">
    <property type="entry name" value="Cupredoxin_1"/>
    <property type="match status" value="1"/>
</dbReference>
<comment type="caution">
    <text evidence="6">The sequence shown here is derived from an EMBL/GenBank/DDBJ whole genome shotgun (WGS) entry which is preliminary data.</text>
</comment>
<dbReference type="PANTHER" id="PTHR42838:SF2">
    <property type="entry name" value="NITROUS-OXIDE REDUCTASE"/>
    <property type="match status" value="1"/>
</dbReference>
<dbReference type="GO" id="GO:0004129">
    <property type="term" value="F:cytochrome-c oxidase activity"/>
    <property type="evidence" value="ECO:0007669"/>
    <property type="project" value="InterPro"/>
</dbReference>
<name>A0A6L8KDS2_9BURK</name>
<protein>
    <submittedName>
        <fullName evidence="6">Cytochrome c oxidase subunit II</fullName>
    </submittedName>
</protein>
<evidence type="ECO:0000313" key="7">
    <source>
        <dbReference type="Proteomes" id="UP000479335"/>
    </source>
</evidence>
<keyword evidence="3" id="KW-0186">Copper</keyword>
<evidence type="ECO:0000259" key="5">
    <source>
        <dbReference type="PROSITE" id="PS50857"/>
    </source>
</evidence>